<feature type="transmembrane region" description="Helical" evidence="7">
    <location>
        <begin position="132"/>
        <end position="150"/>
    </location>
</feature>
<keyword evidence="4 7" id="KW-0812">Transmembrane</keyword>
<evidence type="ECO:0000259" key="10">
    <source>
        <dbReference type="Pfam" id="PF21088"/>
    </source>
</evidence>
<evidence type="ECO:0000256" key="5">
    <source>
        <dbReference type="ARBA" id="ARBA00022989"/>
    </source>
</evidence>
<dbReference type="SUPFAM" id="SSF50182">
    <property type="entry name" value="Sm-like ribonucleoproteins"/>
    <property type="match status" value="1"/>
</dbReference>
<dbReference type="InterPro" id="IPR049278">
    <property type="entry name" value="MS_channel_C"/>
</dbReference>
<feature type="domain" description="Mechanosensitive ion channel MscS C-terminal" evidence="9">
    <location>
        <begin position="330"/>
        <end position="414"/>
    </location>
</feature>
<dbReference type="InterPro" id="IPR011014">
    <property type="entry name" value="MscS_channel_TM-2"/>
</dbReference>
<reference evidence="12" key="1">
    <citation type="submission" date="2019-07" db="EMBL/GenBank/DDBJ databases">
        <title>Chitinimonas sp. nov., isolated from Ny-Alesund, arctica soil.</title>
        <authorList>
            <person name="Xu Q."/>
            <person name="Peng F."/>
        </authorList>
    </citation>
    <scope>NUCLEOTIDE SEQUENCE [LARGE SCALE GENOMIC DNA]</scope>
    <source>
        <strain evidence="12">R3-44</strain>
    </source>
</reference>
<evidence type="ECO:0000313" key="11">
    <source>
        <dbReference type="EMBL" id="QDQ27354.1"/>
    </source>
</evidence>
<dbReference type="Gene3D" id="1.10.287.1260">
    <property type="match status" value="1"/>
</dbReference>
<name>A0A516SGR4_9NEIS</name>
<keyword evidence="6 7" id="KW-0472">Membrane</keyword>
<sequence>MTVTHHPTPLYDLIEEFQRQGLSEPYLLTQVVVILLSALAAWVFSRALRPKVRRAGAANWKVSSEGVARLLYPLIFWVSVEIGTVFWRGEHSVTLLRLFSSLLSVLVLVRALAYLLQAVFVQSEWVKRAIKVLAWMVWLVFALHITGALPEIEAGLIGIKFRLGKQDINLLMVINGVISVAVTVLLAMWLGRLTEQRVMAATSLDLSLRVVVTKVLRTILVLMGILIALPLVGIDLTVLSVFGGALGVGLGFGLQKVASNYVSGFIILLDGSIRIGDIVVIDNRQGTISSITSRYVLLQLGDGTEAIIPNETLITSTVLNLSHSNKLIRVVMPFLVAYGANLDLVSSLLLAAAAEEERILKDPAPAFFLKQFGDKGIELELAFWIGDPDQGTGSLRSTLNMQIWRAFSQHGIEIPNPRQEIHLHYDKAESGIEVSSSSTR</sequence>
<dbReference type="InterPro" id="IPR006685">
    <property type="entry name" value="MscS_channel_2nd"/>
</dbReference>
<dbReference type="PANTHER" id="PTHR30347:SF1">
    <property type="entry name" value="MECHANOSENSITIVE CHANNEL MSCK"/>
    <property type="match status" value="1"/>
</dbReference>
<protein>
    <submittedName>
        <fullName evidence="11">Mechanosensitive ion channel</fullName>
    </submittedName>
</protein>
<dbReference type="Proteomes" id="UP000317550">
    <property type="component" value="Chromosome"/>
</dbReference>
<feature type="transmembrane region" description="Helical" evidence="7">
    <location>
        <begin position="170"/>
        <end position="190"/>
    </location>
</feature>
<dbReference type="Gene3D" id="3.30.70.100">
    <property type="match status" value="1"/>
</dbReference>
<evidence type="ECO:0000259" key="8">
    <source>
        <dbReference type="Pfam" id="PF00924"/>
    </source>
</evidence>
<evidence type="ECO:0000256" key="7">
    <source>
        <dbReference type="SAM" id="Phobius"/>
    </source>
</evidence>
<accession>A0A516SGR4</accession>
<dbReference type="Pfam" id="PF21088">
    <property type="entry name" value="MS_channel_1st"/>
    <property type="match status" value="1"/>
</dbReference>
<dbReference type="Pfam" id="PF00924">
    <property type="entry name" value="MS_channel_2nd"/>
    <property type="match status" value="1"/>
</dbReference>
<dbReference type="EMBL" id="CP041730">
    <property type="protein sequence ID" value="QDQ27354.1"/>
    <property type="molecule type" value="Genomic_DNA"/>
</dbReference>
<dbReference type="OrthoDB" id="9792218at2"/>
<gene>
    <name evidence="11" type="ORF">FNU76_13845</name>
</gene>
<dbReference type="InterPro" id="IPR011066">
    <property type="entry name" value="MscS_channel_C_sf"/>
</dbReference>
<feature type="domain" description="Mechanosensitive ion channel MscS" evidence="8">
    <location>
        <begin position="257"/>
        <end position="323"/>
    </location>
</feature>
<evidence type="ECO:0000256" key="3">
    <source>
        <dbReference type="ARBA" id="ARBA00022475"/>
    </source>
</evidence>
<evidence type="ECO:0000256" key="2">
    <source>
        <dbReference type="ARBA" id="ARBA00008017"/>
    </source>
</evidence>
<evidence type="ECO:0000313" key="12">
    <source>
        <dbReference type="Proteomes" id="UP000317550"/>
    </source>
</evidence>
<dbReference type="GO" id="GO:0005886">
    <property type="term" value="C:plasma membrane"/>
    <property type="evidence" value="ECO:0007669"/>
    <property type="project" value="UniProtKB-SubCell"/>
</dbReference>
<evidence type="ECO:0000256" key="6">
    <source>
        <dbReference type="ARBA" id="ARBA00023136"/>
    </source>
</evidence>
<dbReference type="AlphaFoldDB" id="A0A516SGR4"/>
<comment type="subcellular location">
    <subcellularLocation>
        <location evidence="1">Cell membrane</location>
        <topology evidence="1">Multi-pass membrane protein</topology>
    </subcellularLocation>
</comment>
<evidence type="ECO:0000256" key="1">
    <source>
        <dbReference type="ARBA" id="ARBA00004651"/>
    </source>
</evidence>
<dbReference type="RefSeq" id="WP_144278747.1">
    <property type="nucleotide sequence ID" value="NZ_CP041730.1"/>
</dbReference>
<dbReference type="SUPFAM" id="SSF82689">
    <property type="entry name" value="Mechanosensitive channel protein MscS (YggB), C-terminal domain"/>
    <property type="match status" value="1"/>
</dbReference>
<dbReference type="Gene3D" id="2.30.30.60">
    <property type="match status" value="1"/>
</dbReference>
<dbReference type="InterPro" id="IPR010920">
    <property type="entry name" value="LSM_dom_sf"/>
</dbReference>
<feature type="transmembrane region" description="Helical" evidence="7">
    <location>
        <begin position="26"/>
        <end position="45"/>
    </location>
</feature>
<dbReference type="InterPro" id="IPR052702">
    <property type="entry name" value="MscS-like_channel"/>
</dbReference>
<dbReference type="Pfam" id="PF21082">
    <property type="entry name" value="MS_channel_3rd"/>
    <property type="match status" value="1"/>
</dbReference>
<keyword evidence="5 7" id="KW-1133">Transmembrane helix</keyword>
<keyword evidence="3" id="KW-1003">Cell membrane</keyword>
<feature type="transmembrane region" description="Helical" evidence="7">
    <location>
        <begin position="211"/>
        <end position="230"/>
    </location>
</feature>
<evidence type="ECO:0000256" key="4">
    <source>
        <dbReference type="ARBA" id="ARBA00022692"/>
    </source>
</evidence>
<dbReference type="KEGG" id="cari:FNU76_13845"/>
<feature type="transmembrane region" description="Helical" evidence="7">
    <location>
        <begin position="66"/>
        <end position="87"/>
    </location>
</feature>
<dbReference type="SUPFAM" id="SSF82861">
    <property type="entry name" value="Mechanosensitive channel protein MscS (YggB), transmembrane region"/>
    <property type="match status" value="1"/>
</dbReference>
<dbReference type="GO" id="GO:0008381">
    <property type="term" value="F:mechanosensitive monoatomic ion channel activity"/>
    <property type="evidence" value="ECO:0007669"/>
    <property type="project" value="UniProtKB-ARBA"/>
</dbReference>
<dbReference type="PANTHER" id="PTHR30347">
    <property type="entry name" value="POTASSIUM CHANNEL RELATED"/>
    <property type="match status" value="1"/>
</dbReference>
<feature type="transmembrane region" description="Helical" evidence="7">
    <location>
        <begin position="99"/>
        <end position="120"/>
    </location>
</feature>
<evidence type="ECO:0000259" key="9">
    <source>
        <dbReference type="Pfam" id="PF21082"/>
    </source>
</evidence>
<feature type="domain" description="Mechanosensitive ion channel transmembrane helices 2/3" evidence="10">
    <location>
        <begin position="214"/>
        <end position="255"/>
    </location>
</feature>
<dbReference type="InterPro" id="IPR049142">
    <property type="entry name" value="MS_channel_1st"/>
</dbReference>
<organism evidence="11 12">
    <name type="scientific">Chitinimonas arctica</name>
    <dbReference type="NCBI Taxonomy" id="2594795"/>
    <lineage>
        <taxon>Bacteria</taxon>
        <taxon>Pseudomonadati</taxon>
        <taxon>Pseudomonadota</taxon>
        <taxon>Betaproteobacteria</taxon>
        <taxon>Neisseriales</taxon>
        <taxon>Chitinibacteraceae</taxon>
        <taxon>Chitinimonas</taxon>
    </lineage>
</organism>
<comment type="similarity">
    <text evidence="2">Belongs to the MscS (TC 1.A.23) family.</text>
</comment>
<dbReference type="InterPro" id="IPR023408">
    <property type="entry name" value="MscS_beta-dom_sf"/>
</dbReference>
<keyword evidence="12" id="KW-1185">Reference proteome</keyword>
<proteinExistence type="inferred from homology"/>